<keyword evidence="2" id="KW-1185">Reference proteome</keyword>
<proteinExistence type="predicted"/>
<gene>
    <name evidence="1" type="ORF">CCHR01_18967</name>
</gene>
<name>A0AAD9E5J8_9PEZI</name>
<evidence type="ECO:0000313" key="2">
    <source>
        <dbReference type="Proteomes" id="UP001243330"/>
    </source>
</evidence>
<dbReference type="AlphaFoldDB" id="A0AAD9E5J8"/>
<sequence>MRDVVGFHRLKSSGRACCNGTSRATQFIVPGKLELMIYYVAAGGWNQGSGQGMIRRKSSSVHIELWRDNLCRGQGGKDLLWRCLLVDGADDWVQASGRKPARSPEVSRAVADRYWGPAGVCFTPSPLQCIIYLLIPHGQLHSLARYRVALVCPTSAWSSAWHPAKNPVVRLPGFRPCRQDGQDVDEDNLNGLPGAHFAARQQPRSFVGRVIITSTIKGGPCKY</sequence>
<dbReference type="Proteomes" id="UP001243330">
    <property type="component" value="Unassembled WGS sequence"/>
</dbReference>
<organism evidence="1 2">
    <name type="scientific">Colletotrichum chrysophilum</name>
    <dbReference type="NCBI Taxonomy" id="1836956"/>
    <lineage>
        <taxon>Eukaryota</taxon>
        <taxon>Fungi</taxon>
        <taxon>Dikarya</taxon>
        <taxon>Ascomycota</taxon>
        <taxon>Pezizomycotina</taxon>
        <taxon>Sordariomycetes</taxon>
        <taxon>Hypocreomycetidae</taxon>
        <taxon>Glomerellales</taxon>
        <taxon>Glomerellaceae</taxon>
        <taxon>Colletotrichum</taxon>
        <taxon>Colletotrichum gloeosporioides species complex</taxon>
    </lineage>
</organism>
<comment type="caution">
    <text evidence="1">The sequence shown here is derived from an EMBL/GenBank/DDBJ whole genome shotgun (WGS) entry which is preliminary data.</text>
</comment>
<dbReference type="EMBL" id="JAQOWY010000835">
    <property type="protein sequence ID" value="KAK1838409.1"/>
    <property type="molecule type" value="Genomic_DNA"/>
</dbReference>
<protein>
    <submittedName>
        <fullName evidence="1">Uncharacterized protein</fullName>
    </submittedName>
</protein>
<accession>A0AAD9E5J8</accession>
<evidence type="ECO:0000313" key="1">
    <source>
        <dbReference type="EMBL" id="KAK1838409.1"/>
    </source>
</evidence>
<reference evidence="1" key="1">
    <citation type="submission" date="2023-01" db="EMBL/GenBank/DDBJ databases">
        <title>Colletotrichum chrysophilum M932 genome sequence.</title>
        <authorList>
            <person name="Baroncelli R."/>
        </authorList>
    </citation>
    <scope>NUCLEOTIDE SEQUENCE</scope>
    <source>
        <strain evidence="1">M932</strain>
    </source>
</reference>